<gene>
    <name evidence="19 20" type="primary">LOC106740823</name>
</gene>
<dbReference type="InterPro" id="IPR050537">
    <property type="entry name" value="2-oxoacid_dehydrogenase"/>
</dbReference>
<reference evidence="19 20" key="1">
    <citation type="submission" date="2025-04" db="UniProtKB">
        <authorList>
            <consortium name="RefSeq"/>
        </authorList>
    </citation>
    <scope>IDENTIFICATION</scope>
</reference>
<comment type="pathway">
    <text evidence="3">Amino-acid degradation; L-lysine degradation via saccharopine pathway; glutaryl-CoA from L-lysine: step 6/6.</text>
</comment>
<dbReference type="GO" id="GO:0004149">
    <property type="term" value="F:dihydrolipoyllysine-residue succinyltransferase activity"/>
    <property type="evidence" value="ECO:0007669"/>
    <property type="project" value="UniProtKB-EC"/>
</dbReference>
<dbReference type="PROSITE" id="PS00189">
    <property type="entry name" value="LIPOYL"/>
    <property type="match status" value="1"/>
</dbReference>
<evidence type="ECO:0000256" key="1">
    <source>
        <dbReference type="ARBA" id="ARBA00001938"/>
    </source>
</evidence>
<dbReference type="GO" id="GO:0006099">
    <property type="term" value="P:tricarboxylic acid cycle"/>
    <property type="evidence" value="ECO:0007669"/>
    <property type="project" value="UniProtKB-KW"/>
</dbReference>
<evidence type="ECO:0000256" key="13">
    <source>
        <dbReference type="ARBA" id="ARBA00031331"/>
    </source>
</evidence>
<evidence type="ECO:0000256" key="12">
    <source>
        <dbReference type="ARBA" id="ARBA00023315"/>
    </source>
</evidence>
<dbReference type="InterPro" id="IPR001078">
    <property type="entry name" value="2-oxoacid_DH_actylTfrase"/>
</dbReference>
<keyword evidence="10" id="KW-0809">Transit peptide</keyword>
<dbReference type="InterPro" id="IPR006255">
    <property type="entry name" value="SucB"/>
</dbReference>
<evidence type="ECO:0000256" key="5">
    <source>
        <dbReference type="ARBA" id="ARBA00012945"/>
    </source>
</evidence>
<evidence type="ECO:0000256" key="2">
    <source>
        <dbReference type="ARBA" id="ARBA00004173"/>
    </source>
</evidence>
<protein>
    <recommendedName>
        <fullName evidence="6">Dihydrolipoyllysine-residue succinyltransferase component of 2-oxoglutarate dehydrogenase complex, mitochondrial</fullName>
        <ecNumber evidence="5">2.3.1.61</ecNumber>
    </recommendedName>
    <alternativeName>
        <fullName evidence="14">2-oxoglutarate dehydrogenase complex component E2</fullName>
    </alternativeName>
    <alternativeName>
        <fullName evidence="13">E2K</fullName>
    </alternativeName>
</protein>
<name>A0A6P3WPF7_DINQU</name>
<sequence length="474" mass="51310">MAAMLSNCSRFASHMITRGSVLRAKITRSLYSQGGPVLIQTKHVFNTKTVLCRKYKGNQYWINQAKYIHSTSTLWEIKEVVVPPFAESVSEGDVRWEKKVGDQVKEDDVLCEIETDKTSVPVPSPGPGVIKELFVQDGDTVKPGQKLCTIDIGATGGAAPAKEKPKPAAPPPPPPSPKAAPSAAAPPAPAAQPPVPPPAAQPPPPQAPSASMPVAAIKHAQSLEGAKVQLPPADYTREIIGTRTEQRVKMNRMRLRIAERLKDAQNTNAMLTTFNEIDMSAIMEFRKTHQDTFTKKYGIKLGFMSPFIMASAYALKDQPVVNAVIDGTDVVYRDYVDISVAVATPKGLVVPVLRSIENKNFADIEIALAALGDKARKGKITVEDMDGGTFTISNGGVFGSMMGTPIINPPQSAILGMHGVFDRPIAVKGQVVIRPMMYVALTYDHRLVDGREAVMFLRKIKAAVEDPRIMLAGL</sequence>
<evidence type="ECO:0000256" key="7">
    <source>
        <dbReference type="ARBA" id="ARBA00022532"/>
    </source>
</evidence>
<comment type="cofactor">
    <cofactor evidence="1">
        <name>(R)-lipoate</name>
        <dbReference type="ChEBI" id="CHEBI:83088"/>
    </cofactor>
</comment>
<proteinExistence type="inferred from homology"/>
<evidence type="ECO:0000256" key="10">
    <source>
        <dbReference type="ARBA" id="ARBA00022946"/>
    </source>
</evidence>
<evidence type="ECO:0000256" key="14">
    <source>
        <dbReference type="ARBA" id="ARBA00032406"/>
    </source>
</evidence>
<comment type="subcellular location">
    <subcellularLocation>
        <location evidence="2">Mitochondrion</location>
    </subcellularLocation>
</comment>
<dbReference type="Pfam" id="PF00198">
    <property type="entry name" value="2-oxoacid_dh"/>
    <property type="match status" value="1"/>
</dbReference>
<dbReference type="GO" id="GO:0033512">
    <property type="term" value="P:L-lysine catabolic process to acetyl-CoA via saccharopine"/>
    <property type="evidence" value="ECO:0007669"/>
    <property type="project" value="UniProtKB-UniPathway"/>
</dbReference>
<dbReference type="SUPFAM" id="SSF51230">
    <property type="entry name" value="Single hybrid motif"/>
    <property type="match status" value="1"/>
</dbReference>
<dbReference type="EC" id="2.3.1.61" evidence="5"/>
<dbReference type="GO" id="GO:0005739">
    <property type="term" value="C:mitochondrion"/>
    <property type="evidence" value="ECO:0007669"/>
    <property type="project" value="UniProtKB-SubCell"/>
</dbReference>
<dbReference type="KEGG" id="dqu:106740823"/>
<keyword evidence="8" id="KW-0808">Transferase</keyword>
<dbReference type="Pfam" id="PF00364">
    <property type="entry name" value="Biotin_lipoyl"/>
    <property type="match status" value="1"/>
</dbReference>
<evidence type="ECO:0000313" key="18">
    <source>
        <dbReference type="Proteomes" id="UP000515204"/>
    </source>
</evidence>
<dbReference type="PANTHER" id="PTHR43416">
    <property type="entry name" value="DIHYDROLIPOYLLYSINE-RESIDUE SUCCINYLTRANSFERASE COMPONENT OF 2-OXOGLUTARATE DEHYDROGENASE COMPLEX, MITOCHONDRIAL-RELATED"/>
    <property type="match status" value="1"/>
</dbReference>
<evidence type="ECO:0000313" key="19">
    <source>
        <dbReference type="RefSeq" id="XP_014467736.1"/>
    </source>
</evidence>
<accession>A0A6P3WPF7</accession>
<dbReference type="RefSeq" id="XP_014467737.1">
    <property type="nucleotide sequence ID" value="XM_014612251.1"/>
</dbReference>
<dbReference type="OrthoDB" id="5391403at2759"/>
<evidence type="ECO:0000256" key="9">
    <source>
        <dbReference type="ARBA" id="ARBA00022823"/>
    </source>
</evidence>
<feature type="compositionally biased region" description="Pro residues" evidence="16">
    <location>
        <begin position="167"/>
        <end position="207"/>
    </location>
</feature>
<dbReference type="Gene3D" id="3.30.559.10">
    <property type="entry name" value="Chloramphenicol acetyltransferase-like domain"/>
    <property type="match status" value="1"/>
</dbReference>
<dbReference type="PANTHER" id="PTHR43416:SF5">
    <property type="entry name" value="DIHYDROLIPOYLLYSINE-RESIDUE SUCCINYLTRANSFERASE COMPONENT OF 2-OXOGLUTARATE DEHYDROGENASE COMPLEX, MITOCHONDRIAL"/>
    <property type="match status" value="1"/>
</dbReference>
<comment type="function">
    <text evidence="15">Dihydrolipoamide succinyltransferase (E2) component of the 2-oxoglutarate dehydrogenase complex. The 2-oxoglutarate dehydrogenase complex catalyzes the overall conversion of 2-oxoglutarate to succinyl-CoA and CO(2). The 2-oxoglutarate dehydrogenase complex is mainly active in the mitochondrion. A fraction of the 2-oxoglutarate dehydrogenase complex also localizes in the nucleus and is required for lysine succinylation of histones: associates with KAT2A on chromatin and provides succinyl-CoA to histone succinyltransferase KAT2A.</text>
</comment>
<dbReference type="AlphaFoldDB" id="A0A6P3WPF7"/>
<dbReference type="Proteomes" id="UP000515204">
    <property type="component" value="Unplaced"/>
</dbReference>
<dbReference type="UniPathway" id="UPA00868">
    <property type="reaction ID" value="UER00840"/>
</dbReference>
<dbReference type="FunFam" id="3.30.559.10:FF:000006">
    <property type="entry name" value="Dihydrolipoyllysine-residue succinyltransferase component of 2-oxoglutarate dehydrogenase complex, mitochondrial"/>
    <property type="match status" value="1"/>
</dbReference>
<feature type="domain" description="Lipoyl-binding" evidence="17">
    <location>
        <begin position="77"/>
        <end position="151"/>
    </location>
</feature>
<dbReference type="InterPro" id="IPR000089">
    <property type="entry name" value="Biotin_lipoyl"/>
</dbReference>
<dbReference type="InterPro" id="IPR003016">
    <property type="entry name" value="2-oxoA_DH_lipoyl-BS"/>
</dbReference>
<dbReference type="InterPro" id="IPR011053">
    <property type="entry name" value="Single_hybrid_motif"/>
</dbReference>
<dbReference type="NCBIfam" id="NF004309">
    <property type="entry name" value="PRK05704.1"/>
    <property type="match status" value="1"/>
</dbReference>
<keyword evidence="11" id="KW-0496">Mitochondrion</keyword>
<dbReference type="InterPro" id="IPR023213">
    <property type="entry name" value="CAT-like_dom_sf"/>
</dbReference>
<dbReference type="Gene3D" id="2.40.50.100">
    <property type="match status" value="1"/>
</dbReference>
<comment type="similarity">
    <text evidence="4">Belongs to the 2-oxoacid dehydrogenase family.</text>
</comment>
<evidence type="ECO:0000313" key="20">
    <source>
        <dbReference type="RefSeq" id="XP_014467737.1"/>
    </source>
</evidence>
<organism evidence="18 20">
    <name type="scientific">Dinoponera quadriceps</name>
    <name type="common">South American ant</name>
    <dbReference type="NCBI Taxonomy" id="609295"/>
    <lineage>
        <taxon>Eukaryota</taxon>
        <taxon>Metazoa</taxon>
        <taxon>Ecdysozoa</taxon>
        <taxon>Arthropoda</taxon>
        <taxon>Hexapoda</taxon>
        <taxon>Insecta</taxon>
        <taxon>Pterygota</taxon>
        <taxon>Neoptera</taxon>
        <taxon>Endopterygota</taxon>
        <taxon>Hymenoptera</taxon>
        <taxon>Apocrita</taxon>
        <taxon>Aculeata</taxon>
        <taxon>Formicoidea</taxon>
        <taxon>Formicidae</taxon>
        <taxon>Ponerinae</taxon>
        <taxon>Ponerini</taxon>
        <taxon>Dinoponera</taxon>
    </lineage>
</organism>
<evidence type="ECO:0000256" key="11">
    <source>
        <dbReference type="ARBA" id="ARBA00023128"/>
    </source>
</evidence>
<keyword evidence="12" id="KW-0012">Acyltransferase</keyword>
<evidence type="ECO:0000259" key="17">
    <source>
        <dbReference type="PROSITE" id="PS50968"/>
    </source>
</evidence>
<feature type="region of interest" description="Disordered" evidence="16">
    <location>
        <begin position="155"/>
        <end position="212"/>
    </location>
</feature>
<dbReference type="CDD" id="cd06849">
    <property type="entry name" value="lipoyl_domain"/>
    <property type="match status" value="1"/>
</dbReference>
<dbReference type="NCBIfam" id="TIGR01347">
    <property type="entry name" value="sucB"/>
    <property type="match status" value="1"/>
</dbReference>
<dbReference type="SUPFAM" id="SSF52777">
    <property type="entry name" value="CoA-dependent acyltransferases"/>
    <property type="match status" value="1"/>
</dbReference>
<evidence type="ECO:0000256" key="4">
    <source>
        <dbReference type="ARBA" id="ARBA00007317"/>
    </source>
</evidence>
<dbReference type="GeneID" id="106740823"/>
<evidence type="ECO:0000256" key="3">
    <source>
        <dbReference type="ARBA" id="ARBA00005145"/>
    </source>
</evidence>
<dbReference type="RefSeq" id="XP_014467736.1">
    <property type="nucleotide sequence ID" value="XM_014612250.1"/>
</dbReference>
<evidence type="ECO:0000256" key="16">
    <source>
        <dbReference type="SAM" id="MobiDB-lite"/>
    </source>
</evidence>
<dbReference type="PROSITE" id="PS50968">
    <property type="entry name" value="BIOTINYL_LIPOYL"/>
    <property type="match status" value="1"/>
</dbReference>
<evidence type="ECO:0000256" key="15">
    <source>
        <dbReference type="ARBA" id="ARBA00046046"/>
    </source>
</evidence>
<evidence type="ECO:0000256" key="8">
    <source>
        <dbReference type="ARBA" id="ARBA00022679"/>
    </source>
</evidence>
<dbReference type="GO" id="GO:0045252">
    <property type="term" value="C:oxoglutarate dehydrogenase complex"/>
    <property type="evidence" value="ECO:0007669"/>
    <property type="project" value="InterPro"/>
</dbReference>
<evidence type="ECO:0000256" key="6">
    <source>
        <dbReference type="ARBA" id="ARBA00020294"/>
    </source>
</evidence>
<keyword evidence="18" id="KW-1185">Reference proteome</keyword>
<keyword evidence="9" id="KW-0450">Lipoyl</keyword>
<keyword evidence="7" id="KW-0816">Tricarboxylic acid cycle</keyword>